<dbReference type="InterPro" id="IPR021737">
    <property type="entry name" value="Phage_phiKZ_Orf197"/>
</dbReference>
<feature type="transmembrane region" description="Helical" evidence="1">
    <location>
        <begin position="221"/>
        <end position="242"/>
    </location>
</feature>
<organism evidence="2 3">
    <name type="scientific">Eubacterium ventriosum</name>
    <dbReference type="NCBI Taxonomy" id="39496"/>
    <lineage>
        <taxon>Bacteria</taxon>
        <taxon>Bacillati</taxon>
        <taxon>Bacillota</taxon>
        <taxon>Clostridia</taxon>
        <taxon>Eubacteriales</taxon>
        <taxon>Eubacteriaceae</taxon>
        <taxon>Eubacterium</taxon>
    </lineage>
</organism>
<keyword evidence="1" id="KW-0812">Transmembrane</keyword>
<feature type="transmembrane region" description="Helical" evidence="1">
    <location>
        <begin position="184"/>
        <end position="201"/>
    </location>
</feature>
<keyword evidence="1" id="KW-1133">Transmembrane helix</keyword>
<dbReference type="Pfam" id="PF11750">
    <property type="entry name" value="DUF3307"/>
    <property type="match status" value="1"/>
</dbReference>
<evidence type="ECO:0000313" key="3">
    <source>
        <dbReference type="Proteomes" id="UP000286186"/>
    </source>
</evidence>
<feature type="transmembrane region" description="Helical" evidence="1">
    <location>
        <begin position="86"/>
        <end position="109"/>
    </location>
</feature>
<reference evidence="2 3" key="1">
    <citation type="submission" date="2018-08" db="EMBL/GenBank/DDBJ databases">
        <title>A genome reference for cultivated species of the human gut microbiota.</title>
        <authorList>
            <person name="Zou Y."/>
            <person name="Xue W."/>
            <person name="Luo G."/>
        </authorList>
    </citation>
    <scope>NUCLEOTIDE SEQUENCE [LARGE SCALE GENOMIC DNA]</scope>
    <source>
        <strain evidence="2 3">AM23-22</strain>
    </source>
</reference>
<feature type="transmembrane region" description="Helical" evidence="1">
    <location>
        <begin position="129"/>
        <end position="151"/>
    </location>
</feature>
<feature type="transmembrane region" description="Helical" evidence="1">
    <location>
        <begin position="30"/>
        <end position="50"/>
    </location>
</feature>
<evidence type="ECO:0000256" key="1">
    <source>
        <dbReference type="SAM" id="Phobius"/>
    </source>
</evidence>
<keyword evidence="1" id="KW-0472">Membrane</keyword>
<dbReference type="RefSeq" id="WP_118231108.1">
    <property type="nucleotide sequence ID" value="NZ_CATWJF010000007.1"/>
</dbReference>
<name>A0A414RCF1_9FIRM</name>
<dbReference type="EMBL" id="QRHR01000001">
    <property type="protein sequence ID" value="RHF90705.1"/>
    <property type="molecule type" value="Genomic_DNA"/>
</dbReference>
<dbReference type="Proteomes" id="UP000286186">
    <property type="component" value="Unassembled WGS sequence"/>
</dbReference>
<comment type="caution">
    <text evidence="2">The sequence shown here is derived from an EMBL/GenBank/DDBJ whole genome shotgun (WGS) entry which is preliminary data.</text>
</comment>
<dbReference type="AlphaFoldDB" id="A0A414RCF1"/>
<protein>
    <submittedName>
        <fullName evidence="2">DUF3307 domain-containing protein</fullName>
    </submittedName>
</protein>
<evidence type="ECO:0000313" key="2">
    <source>
        <dbReference type="EMBL" id="RHF90705.1"/>
    </source>
</evidence>
<accession>A0A414RCF1</accession>
<feature type="transmembrane region" description="Helical" evidence="1">
    <location>
        <begin position="56"/>
        <end position="74"/>
    </location>
</feature>
<gene>
    <name evidence="2" type="ORF">DW652_00375</name>
</gene>
<sequence length="243" mass="27497">MELILLGHIIGDFYLQTDEIVSKKGNVIKYMLLHCAIYSLIISVCFNFIYNNSGQTIHIFGIIFITHLVVDAVKQKISEKTKKYESMVFLIDQILHLLVLIIILFYINGSLKNLNIINETICGVSLNKIIVVICMMLICAKPSAIFITMIFKKISKFKEIPEKSKSEKEEAKIGRWIGILEREIILILGLMGQYGAIGFVLTAKSLARFNQLNDQSFAEKYLVGTLLSSFLAIVCIAIYSVLY</sequence>
<proteinExistence type="predicted"/>